<comment type="caution">
    <text evidence="1">The sequence shown here is derived from an EMBL/GenBank/DDBJ whole genome shotgun (WGS) entry which is preliminary data.</text>
</comment>
<accession>A0AAD7I4E2</accession>
<gene>
    <name evidence="1" type="ORF">B0H16DRAFT_1577969</name>
</gene>
<sequence>MQYVLIRTASSRTPTRSANCAYVATWPGAHPFPIFSQHTYSIAIEDGAFIGKIFSHTRDRGRIPELLNAFEERRKPRCQQINQVKMHSMDIIPLAFPMQAERDAAMRANEAAGRNVMDAGEAMWDHGRMVYVPALTLKRSLIL</sequence>
<protein>
    <submittedName>
        <fullName evidence="1">Uncharacterized protein</fullName>
    </submittedName>
</protein>
<dbReference type="AlphaFoldDB" id="A0AAD7I4E2"/>
<dbReference type="Gene3D" id="3.50.50.60">
    <property type="entry name" value="FAD/NAD(P)-binding domain"/>
    <property type="match status" value="1"/>
</dbReference>
<reference evidence="1" key="1">
    <citation type="submission" date="2023-03" db="EMBL/GenBank/DDBJ databases">
        <title>Massive genome expansion in bonnet fungi (Mycena s.s.) driven by repeated elements and novel gene families across ecological guilds.</title>
        <authorList>
            <consortium name="Lawrence Berkeley National Laboratory"/>
            <person name="Harder C.B."/>
            <person name="Miyauchi S."/>
            <person name="Viragh M."/>
            <person name="Kuo A."/>
            <person name="Thoen E."/>
            <person name="Andreopoulos B."/>
            <person name="Lu D."/>
            <person name="Skrede I."/>
            <person name="Drula E."/>
            <person name="Henrissat B."/>
            <person name="Morin E."/>
            <person name="Kohler A."/>
            <person name="Barry K."/>
            <person name="LaButti K."/>
            <person name="Morin E."/>
            <person name="Salamov A."/>
            <person name="Lipzen A."/>
            <person name="Mereny Z."/>
            <person name="Hegedus B."/>
            <person name="Baldrian P."/>
            <person name="Stursova M."/>
            <person name="Weitz H."/>
            <person name="Taylor A."/>
            <person name="Grigoriev I.V."/>
            <person name="Nagy L.G."/>
            <person name="Martin F."/>
            <person name="Kauserud H."/>
        </authorList>
    </citation>
    <scope>NUCLEOTIDE SEQUENCE</scope>
    <source>
        <strain evidence="1">CBHHK182m</strain>
    </source>
</reference>
<keyword evidence="2" id="KW-1185">Reference proteome</keyword>
<dbReference type="EMBL" id="JARKIB010000133">
    <property type="protein sequence ID" value="KAJ7734227.1"/>
    <property type="molecule type" value="Genomic_DNA"/>
</dbReference>
<organism evidence="1 2">
    <name type="scientific">Mycena metata</name>
    <dbReference type="NCBI Taxonomy" id="1033252"/>
    <lineage>
        <taxon>Eukaryota</taxon>
        <taxon>Fungi</taxon>
        <taxon>Dikarya</taxon>
        <taxon>Basidiomycota</taxon>
        <taxon>Agaricomycotina</taxon>
        <taxon>Agaricomycetes</taxon>
        <taxon>Agaricomycetidae</taxon>
        <taxon>Agaricales</taxon>
        <taxon>Marasmiineae</taxon>
        <taxon>Mycenaceae</taxon>
        <taxon>Mycena</taxon>
    </lineage>
</organism>
<dbReference type="Proteomes" id="UP001215598">
    <property type="component" value="Unassembled WGS sequence"/>
</dbReference>
<name>A0AAD7I4E2_9AGAR</name>
<evidence type="ECO:0000313" key="2">
    <source>
        <dbReference type="Proteomes" id="UP001215598"/>
    </source>
</evidence>
<evidence type="ECO:0000313" key="1">
    <source>
        <dbReference type="EMBL" id="KAJ7734227.1"/>
    </source>
</evidence>
<dbReference type="InterPro" id="IPR036188">
    <property type="entry name" value="FAD/NAD-bd_sf"/>
</dbReference>
<proteinExistence type="predicted"/>